<dbReference type="RefSeq" id="WP_275417478.1">
    <property type="nucleotide sequence ID" value="NZ_CP106878.1"/>
</dbReference>
<dbReference type="PANTHER" id="PTHR30250">
    <property type="entry name" value="PST FAMILY PREDICTED COLANIC ACID TRANSPORTER"/>
    <property type="match status" value="1"/>
</dbReference>
<dbReference type="Pfam" id="PF01943">
    <property type="entry name" value="Polysacc_synt"/>
    <property type="match status" value="1"/>
</dbReference>
<feature type="transmembrane region" description="Helical" evidence="6">
    <location>
        <begin position="476"/>
        <end position="500"/>
    </location>
</feature>
<evidence type="ECO:0000313" key="7">
    <source>
        <dbReference type="EMBL" id="WAA09695.1"/>
    </source>
</evidence>
<evidence type="ECO:0000256" key="2">
    <source>
        <dbReference type="ARBA" id="ARBA00022475"/>
    </source>
</evidence>
<dbReference type="EMBL" id="CP106878">
    <property type="protein sequence ID" value="WAA09695.1"/>
    <property type="molecule type" value="Genomic_DNA"/>
</dbReference>
<feature type="transmembrane region" description="Helical" evidence="6">
    <location>
        <begin position="86"/>
        <end position="106"/>
    </location>
</feature>
<protein>
    <submittedName>
        <fullName evidence="7">Polysaccharide biosynthesis protein</fullName>
    </submittedName>
</protein>
<feature type="transmembrane region" description="Helical" evidence="6">
    <location>
        <begin position="282"/>
        <end position="301"/>
    </location>
</feature>
<evidence type="ECO:0000256" key="3">
    <source>
        <dbReference type="ARBA" id="ARBA00022692"/>
    </source>
</evidence>
<feature type="transmembrane region" description="Helical" evidence="6">
    <location>
        <begin position="159"/>
        <end position="176"/>
    </location>
</feature>
<proteinExistence type="predicted"/>
<dbReference type="KEGG" id="faf:OE104_14440"/>
<name>A0A9E8LUQ1_9BACI</name>
<dbReference type="PIRSF" id="PIRSF038958">
    <property type="entry name" value="PG_synth_SpoVB"/>
    <property type="match status" value="1"/>
</dbReference>
<dbReference type="Proteomes" id="UP001164718">
    <property type="component" value="Chromosome"/>
</dbReference>
<feature type="transmembrane region" description="Helical" evidence="6">
    <location>
        <begin position="413"/>
        <end position="432"/>
    </location>
</feature>
<organism evidence="7 8">
    <name type="scientific">Fervidibacillus albus</name>
    <dbReference type="NCBI Taxonomy" id="2980026"/>
    <lineage>
        <taxon>Bacteria</taxon>
        <taxon>Bacillati</taxon>
        <taxon>Bacillota</taxon>
        <taxon>Bacilli</taxon>
        <taxon>Bacillales</taxon>
        <taxon>Bacillaceae</taxon>
        <taxon>Fervidibacillus</taxon>
    </lineage>
</organism>
<gene>
    <name evidence="7" type="ORF">OE104_14440</name>
</gene>
<feature type="transmembrane region" description="Helical" evidence="6">
    <location>
        <begin position="182"/>
        <end position="202"/>
    </location>
</feature>
<feature type="transmembrane region" description="Helical" evidence="6">
    <location>
        <begin position="40"/>
        <end position="65"/>
    </location>
</feature>
<keyword evidence="8" id="KW-1185">Reference proteome</keyword>
<feature type="transmembrane region" description="Helical" evidence="6">
    <location>
        <begin position="354"/>
        <end position="372"/>
    </location>
</feature>
<dbReference type="InterPro" id="IPR024923">
    <property type="entry name" value="PG_synth_SpoVB"/>
</dbReference>
<feature type="transmembrane region" description="Helical" evidence="6">
    <location>
        <begin position="322"/>
        <end position="342"/>
    </location>
</feature>
<evidence type="ECO:0000313" key="8">
    <source>
        <dbReference type="Proteomes" id="UP001164718"/>
    </source>
</evidence>
<evidence type="ECO:0000256" key="1">
    <source>
        <dbReference type="ARBA" id="ARBA00004651"/>
    </source>
</evidence>
<dbReference type="PANTHER" id="PTHR30250:SF29">
    <property type="entry name" value="POLYSACCHARIDE BIOSYNTHESIS PROTEIN C-TERMINAL DOMAIN-CONTAINING PROTEIN"/>
    <property type="match status" value="1"/>
</dbReference>
<evidence type="ECO:0000256" key="6">
    <source>
        <dbReference type="SAM" id="Phobius"/>
    </source>
</evidence>
<feature type="transmembrane region" description="Helical" evidence="6">
    <location>
        <begin position="444"/>
        <end position="464"/>
    </location>
</feature>
<accession>A0A9E8LUQ1</accession>
<comment type="subcellular location">
    <subcellularLocation>
        <location evidence="1">Cell membrane</location>
        <topology evidence="1">Multi-pass membrane protein</topology>
    </subcellularLocation>
</comment>
<dbReference type="InterPro" id="IPR050833">
    <property type="entry name" value="Poly_Biosynth_Transport"/>
</dbReference>
<keyword evidence="5 6" id="KW-0472">Membrane</keyword>
<dbReference type="GO" id="GO:0005886">
    <property type="term" value="C:plasma membrane"/>
    <property type="evidence" value="ECO:0007669"/>
    <property type="project" value="UniProtKB-SubCell"/>
</dbReference>
<keyword evidence="2" id="KW-1003">Cell membrane</keyword>
<dbReference type="AlphaFoldDB" id="A0A9E8LUQ1"/>
<dbReference type="CDD" id="cd13124">
    <property type="entry name" value="MATE_SpoVB_like"/>
    <property type="match status" value="1"/>
</dbReference>
<reference evidence="7" key="1">
    <citation type="submission" date="2022-09" db="EMBL/GenBank/DDBJ databases">
        <title>Complete Genomes of Fervidibacillus albus and Fervidibacillus halotolerans isolated from tidal flat sediments.</title>
        <authorList>
            <person name="Kwon K.K."/>
            <person name="Yang S.-H."/>
            <person name="Park M.J."/>
            <person name="Oh H.-M."/>
        </authorList>
    </citation>
    <scope>NUCLEOTIDE SEQUENCE</scope>
    <source>
        <strain evidence="7">MEBiC13591</strain>
    </source>
</reference>
<feature type="transmembrane region" description="Helical" evidence="6">
    <location>
        <begin position="118"/>
        <end position="138"/>
    </location>
</feature>
<evidence type="ECO:0000256" key="5">
    <source>
        <dbReference type="ARBA" id="ARBA00023136"/>
    </source>
</evidence>
<evidence type="ECO:0000256" key="4">
    <source>
        <dbReference type="ARBA" id="ARBA00022989"/>
    </source>
</evidence>
<keyword evidence="3 6" id="KW-0812">Transmembrane</keyword>
<dbReference type="InterPro" id="IPR002797">
    <property type="entry name" value="Polysacc_synth"/>
</dbReference>
<sequence length="523" mass="57331">MNKSTFLKGTVILTVATLTSKVLGSIFRIPLQNIAGDEVLGIFSLVYPVYMVALILSVAGIPTAISKLISEARVKNPEHIYPIYRTAGILSLIFGVASFSLIVIFSKPIAEALGGSDTRLSLIIVASTLLVAPYMAVYRGYFQGFEDMRPTGISQVIEQFIRVCLIIVLAYVFVAMGKDDAIVAGVVMVGSIFGALASLLYLKFKYWRSTVKAKKTTYAFSTFKRWSKIILSTSIPIAIGSLTMALLNFVDSFTITYGLKQVGFTSEQISAMYGIYSRGVTLVQIATVFSSSMVLSLIPLITKQMAERNLIETKKAIEKTHFVAHLISWPAAIGLFALSLPLNLGLFTDLQGSMMLSIIHFSSVFTSLTLLGTGILQGMNKARVAAFVILVGVGLKTVFNIVLVQWFGLNGAALSTLLVYLFLYGLNTGLIYKNISFTIFNKQHLKMVLAAIVMGGLIGIPTLYFDIESWSRLEAVGYVSLAIVVGGAVYFFQLFLYNVVNQRDVSYIRGLNTFVTKFRKEKK</sequence>
<keyword evidence="4 6" id="KW-1133">Transmembrane helix</keyword>
<feature type="transmembrane region" description="Helical" evidence="6">
    <location>
        <begin position="384"/>
        <end position="407"/>
    </location>
</feature>
<feature type="transmembrane region" description="Helical" evidence="6">
    <location>
        <begin position="229"/>
        <end position="250"/>
    </location>
</feature>